<dbReference type="Proteomes" id="UP000007304">
    <property type="component" value="Unassembled WGS sequence"/>
</dbReference>
<dbReference type="AlphaFoldDB" id="H6BTF9"/>
<dbReference type="HOGENOM" id="CLU_2291707_0_0_1"/>
<reference evidence="2" key="1">
    <citation type="submission" date="2011-07" db="EMBL/GenBank/DDBJ databases">
        <title>The Genome Sequence of Exophiala (Wangiella) dermatitidis NIH/UT8656.</title>
        <authorList>
            <consortium name="The Broad Institute Genome Sequencing Platform"/>
            <person name="Cuomo C."/>
            <person name="Wang Z."/>
            <person name="Hunicke-Smith S."/>
            <person name="Szanislo P.J."/>
            <person name="Earl A."/>
            <person name="Young S.K."/>
            <person name="Zeng Q."/>
            <person name="Gargeya S."/>
            <person name="Fitzgerald M."/>
            <person name="Haas B."/>
            <person name="Abouelleil A."/>
            <person name="Alvarado L."/>
            <person name="Arachchi H.M."/>
            <person name="Berlin A."/>
            <person name="Brown A."/>
            <person name="Chapman S.B."/>
            <person name="Chen Z."/>
            <person name="Dunbar C."/>
            <person name="Freedman E."/>
            <person name="Gearin G."/>
            <person name="Gellesch M."/>
            <person name="Goldberg J."/>
            <person name="Griggs A."/>
            <person name="Gujja S."/>
            <person name="Heiman D."/>
            <person name="Howarth C."/>
            <person name="Larson L."/>
            <person name="Lui A."/>
            <person name="MacDonald P.J.P."/>
            <person name="Montmayeur A."/>
            <person name="Murphy C."/>
            <person name="Neiman D."/>
            <person name="Pearson M."/>
            <person name="Priest M."/>
            <person name="Roberts A."/>
            <person name="Saif S."/>
            <person name="Shea T."/>
            <person name="Shenoy N."/>
            <person name="Sisk P."/>
            <person name="Stolte C."/>
            <person name="Sykes S."/>
            <person name="Wortman J."/>
            <person name="Nusbaum C."/>
            <person name="Birren B."/>
        </authorList>
    </citation>
    <scope>NUCLEOTIDE SEQUENCE</scope>
    <source>
        <strain evidence="2">NIH/UT8656</strain>
    </source>
</reference>
<feature type="transmembrane region" description="Helical" evidence="1">
    <location>
        <begin position="64"/>
        <end position="83"/>
    </location>
</feature>
<accession>H6BTF9</accession>
<proteinExistence type="predicted"/>
<evidence type="ECO:0000313" key="3">
    <source>
        <dbReference type="Proteomes" id="UP000007304"/>
    </source>
</evidence>
<evidence type="ECO:0000313" key="2">
    <source>
        <dbReference type="EMBL" id="EHY54356.1"/>
    </source>
</evidence>
<sequence>MLGMNEQNMYTKPSKASTLDTALGVGCFVGSKQTPADLVGTMCWITLLLDVEADDYLEDSIHNWLLALAFLVSCSYHLCYSGLRLRLKKQIMYHSLHCTKN</sequence>
<dbReference type="VEuPathDB" id="FungiDB:HMPREF1120_02526"/>
<keyword evidence="1" id="KW-1133">Transmembrane helix</keyword>
<name>H6BTF9_EXODN</name>
<keyword evidence="1" id="KW-0472">Membrane</keyword>
<evidence type="ECO:0000256" key="1">
    <source>
        <dbReference type="SAM" id="Phobius"/>
    </source>
</evidence>
<keyword evidence="1" id="KW-0812">Transmembrane</keyword>
<dbReference type="EMBL" id="JH226131">
    <property type="protein sequence ID" value="EHY54356.1"/>
    <property type="molecule type" value="Genomic_DNA"/>
</dbReference>
<protein>
    <submittedName>
        <fullName evidence="2">Uncharacterized protein</fullName>
    </submittedName>
</protein>
<dbReference type="GeneID" id="20307165"/>
<gene>
    <name evidence="2" type="ORF">HMPREF1120_02526</name>
</gene>
<organism evidence="2 3">
    <name type="scientific">Exophiala dermatitidis (strain ATCC 34100 / CBS 525.76 / NIH/UT8656)</name>
    <name type="common">Black yeast</name>
    <name type="synonym">Wangiella dermatitidis</name>
    <dbReference type="NCBI Taxonomy" id="858893"/>
    <lineage>
        <taxon>Eukaryota</taxon>
        <taxon>Fungi</taxon>
        <taxon>Dikarya</taxon>
        <taxon>Ascomycota</taxon>
        <taxon>Pezizomycotina</taxon>
        <taxon>Eurotiomycetes</taxon>
        <taxon>Chaetothyriomycetidae</taxon>
        <taxon>Chaetothyriales</taxon>
        <taxon>Herpotrichiellaceae</taxon>
        <taxon>Exophiala</taxon>
    </lineage>
</organism>
<dbReference type="RefSeq" id="XP_009154817.1">
    <property type="nucleotide sequence ID" value="XM_009156569.1"/>
</dbReference>
<keyword evidence="3" id="KW-1185">Reference proteome</keyword>
<dbReference type="InParanoid" id="H6BTF9"/>